<keyword evidence="5" id="KW-0256">Endoplasmic reticulum</keyword>
<keyword evidence="6" id="KW-1133">Transmembrane helix</keyword>
<dbReference type="InterPro" id="IPR002225">
    <property type="entry name" value="3Beta_OHSteriod_DH/Estase"/>
</dbReference>
<evidence type="ECO:0000313" key="12">
    <source>
        <dbReference type="Proteomes" id="UP001190640"/>
    </source>
</evidence>
<evidence type="ECO:0000256" key="2">
    <source>
        <dbReference type="ARBA" id="ARBA00004389"/>
    </source>
</evidence>
<dbReference type="Pfam" id="PF01073">
    <property type="entry name" value="3Beta_HSD"/>
    <property type="match status" value="1"/>
</dbReference>
<comment type="similarity">
    <text evidence="3 10">Belongs to the 3-beta-HSD family.</text>
</comment>
<dbReference type="AlphaFoldDB" id="A0AA97KMR9"/>
<evidence type="ECO:0000256" key="1">
    <source>
        <dbReference type="ARBA" id="ARBA00004304"/>
    </source>
</evidence>
<keyword evidence="7 10" id="KW-0560">Oxidoreductase</keyword>
<dbReference type="RefSeq" id="XP_054858897.1">
    <property type="nucleotide sequence ID" value="XM_055002922.1"/>
</dbReference>
<sequence length="377" mass="42419">MSLAGLKCLVTGAGGFLGQTIVCQLLEEAEKLAEVRALDKAFSSKTLRRFEDLKSTTLLTIMKGDIRDASFLHKAVQGISLVIHSACVIDILGLVEKQVLWDINVGGTQLLLEACLLSDVKYFIYTSSIEVAGPNCKGDPICNGDEDTIYQVTDGFPYAETKREAEKSVLELDGLPLKDGSSFVTCALRPMYIFGEGSPFLLKHIDESILNNKVFLRISRKEALVNPVYVGNIAWAHIQAARAMRNPEKVKQVRGQFYYIADDSPHLSYADFNHELAKELGFGVEPKLAMPLTVLYCYALLLKIMSFLLRPFVRYVPVINRHVLTLLNTPFTFSYKRAQRDFGYTPRYSWEEAKRHTSQWIAEVTPSRTTYLRSKKV</sequence>
<evidence type="ECO:0000256" key="9">
    <source>
        <dbReference type="ARBA" id="ARBA00023136"/>
    </source>
</evidence>
<dbReference type="GO" id="GO:0005789">
    <property type="term" value="C:endoplasmic reticulum membrane"/>
    <property type="evidence" value="ECO:0007669"/>
    <property type="project" value="UniProtKB-SubCell"/>
</dbReference>
<organism evidence="12 13">
    <name type="scientific">Eublepharis macularius</name>
    <name type="common">Leopard gecko</name>
    <name type="synonym">Cyrtodactylus macularius</name>
    <dbReference type="NCBI Taxonomy" id="481883"/>
    <lineage>
        <taxon>Eukaryota</taxon>
        <taxon>Metazoa</taxon>
        <taxon>Chordata</taxon>
        <taxon>Craniata</taxon>
        <taxon>Vertebrata</taxon>
        <taxon>Euteleostomi</taxon>
        <taxon>Lepidosauria</taxon>
        <taxon>Squamata</taxon>
        <taxon>Bifurcata</taxon>
        <taxon>Gekkota</taxon>
        <taxon>Eublepharidae</taxon>
        <taxon>Eublepharinae</taxon>
        <taxon>Eublepharis</taxon>
    </lineage>
</organism>
<keyword evidence="8" id="KW-0496">Mitochondrion</keyword>
<dbReference type="GO" id="GO:0031966">
    <property type="term" value="C:mitochondrial membrane"/>
    <property type="evidence" value="ECO:0007669"/>
    <property type="project" value="UniProtKB-SubCell"/>
</dbReference>
<dbReference type="GO" id="GO:0016616">
    <property type="term" value="F:oxidoreductase activity, acting on the CH-OH group of donors, NAD or NADP as acceptor"/>
    <property type="evidence" value="ECO:0007669"/>
    <property type="project" value="InterPro"/>
</dbReference>
<feature type="domain" description="3-beta hydroxysteroid dehydrogenase/isomerase" evidence="11">
    <location>
        <begin position="9"/>
        <end position="286"/>
    </location>
</feature>
<dbReference type="InterPro" id="IPR036291">
    <property type="entry name" value="NAD(P)-bd_dom_sf"/>
</dbReference>
<evidence type="ECO:0000256" key="4">
    <source>
        <dbReference type="ARBA" id="ARBA00022692"/>
    </source>
</evidence>
<evidence type="ECO:0000256" key="3">
    <source>
        <dbReference type="ARBA" id="ARBA00009219"/>
    </source>
</evidence>
<dbReference type="KEGG" id="emc:129345698"/>
<evidence type="ECO:0000313" key="13">
    <source>
        <dbReference type="RefSeq" id="XP_054858897.1"/>
    </source>
</evidence>
<reference evidence="13" key="1">
    <citation type="submission" date="2025-08" db="UniProtKB">
        <authorList>
            <consortium name="RefSeq"/>
        </authorList>
    </citation>
    <scope>IDENTIFICATION</scope>
    <source>
        <tissue evidence="13">Blood</tissue>
    </source>
</reference>
<dbReference type="Gene3D" id="3.40.50.720">
    <property type="entry name" value="NAD(P)-binding Rossmann-like Domain"/>
    <property type="match status" value="1"/>
</dbReference>
<proteinExistence type="inferred from homology"/>
<keyword evidence="9" id="KW-0472">Membrane</keyword>
<dbReference type="PANTHER" id="PTHR43245:SF51">
    <property type="entry name" value="SHORT CHAIN DEHYDROGENASE_REDUCTASE FAMILY 42E, MEMBER 2"/>
    <property type="match status" value="1"/>
</dbReference>
<name>A0AA97KMR9_EUBMA</name>
<evidence type="ECO:0000256" key="5">
    <source>
        <dbReference type="ARBA" id="ARBA00022824"/>
    </source>
</evidence>
<dbReference type="PANTHER" id="PTHR43245">
    <property type="entry name" value="BIFUNCTIONAL POLYMYXIN RESISTANCE PROTEIN ARNA"/>
    <property type="match status" value="1"/>
</dbReference>
<evidence type="ECO:0000256" key="10">
    <source>
        <dbReference type="RuleBase" id="RU004475"/>
    </source>
</evidence>
<evidence type="ECO:0000256" key="6">
    <source>
        <dbReference type="ARBA" id="ARBA00022989"/>
    </source>
</evidence>
<evidence type="ECO:0000259" key="11">
    <source>
        <dbReference type="Pfam" id="PF01073"/>
    </source>
</evidence>
<dbReference type="SUPFAM" id="SSF51735">
    <property type="entry name" value="NAD(P)-binding Rossmann-fold domains"/>
    <property type="match status" value="1"/>
</dbReference>
<evidence type="ECO:0000256" key="7">
    <source>
        <dbReference type="ARBA" id="ARBA00023002"/>
    </source>
</evidence>
<dbReference type="InterPro" id="IPR050177">
    <property type="entry name" value="Lipid_A_modif_metabolic_enz"/>
</dbReference>
<keyword evidence="4" id="KW-0812">Transmembrane</keyword>
<keyword evidence="12" id="KW-1185">Reference proteome</keyword>
<evidence type="ECO:0000256" key="8">
    <source>
        <dbReference type="ARBA" id="ARBA00023128"/>
    </source>
</evidence>
<dbReference type="FunFam" id="3.40.50.720:FF:000220">
    <property type="entry name" value="3 beta-hydroxysteroid dehydrogenase/Delta 5--&gt;4-isomerase type 1"/>
    <property type="match status" value="1"/>
</dbReference>
<dbReference type="GeneID" id="129345698"/>
<protein>
    <submittedName>
        <fullName evidence="13">3 beta-hydroxysteroid dehydrogenase/Delta 5--&gt;4-isomerase-like</fullName>
    </submittedName>
</protein>
<dbReference type="Proteomes" id="UP001190640">
    <property type="component" value="Chromosome 18"/>
</dbReference>
<dbReference type="GO" id="GO:0006694">
    <property type="term" value="P:steroid biosynthetic process"/>
    <property type="evidence" value="ECO:0007669"/>
    <property type="project" value="InterPro"/>
</dbReference>
<comment type="subcellular location">
    <subcellularLocation>
        <location evidence="2">Endoplasmic reticulum membrane</location>
        <topology evidence="2">Single-pass membrane protein</topology>
    </subcellularLocation>
    <subcellularLocation>
        <location evidence="1">Mitochondrion membrane</location>
        <topology evidence="1">Single-pass membrane protein</topology>
    </subcellularLocation>
</comment>
<accession>A0AA97KMR9</accession>
<gene>
    <name evidence="13" type="primary">LOC129345698</name>
</gene>